<comment type="caution">
    <text evidence="5">The sequence shown here is derived from an EMBL/GenBank/DDBJ whole genome shotgun (WGS) entry which is preliminary data.</text>
</comment>
<dbReference type="RefSeq" id="WP_345925293.1">
    <property type="nucleotide sequence ID" value="NZ_JBDIVF010000002.1"/>
</dbReference>
<evidence type="ECO:0000256" key="3">
    <source>
        <dbReference type="ARBA" id="ARBA00023163"/>
    </source>
</evidence>
<feature type="domain" description="HTH luxR-type" evidence="4">
    <location>
        <begin position="263"/>
        <end position="320"/>
    </location>
</feature>
<dbReference type="PANTHER" id="PTHR43214">
    <property type="entry name" value="TWO-COMPONENT RESPONSE REGULATOR"/>
    <property type="match status" value="1"/>
</dbReference>
<keyword evidence="6" id="KW-1185">Reference proteome</keyword>
<proteinExistence type="predicted"/>
<evidence type="ECO:0000259" key="4">
    <source>
        <dbReference type="SMART" id="SM00421"/>
    </source>
</evidence>
<name>A0ABV2CPY2_9RHOO</name>
<evidence type="ECO:0000256" key="2">
    <source>
        <dbReference type="ARBA" id="ARBA00023125"/>
    </source>
</evidence>
<keyword evidence="3" id="KW-0804">Transcription</keyword>
<accession>A0ABV2CPY2</accession>
<dbReference type="InterPro" id="IPR000792">
    <property type="entry name" value="Tscrpt_reg_LuxR_C"/>
</dbReference>
<dbReference type="PANTHER" id="PTHR43214:SF41">
    <property type="entry name" value="NITRATE_NITRITE RESPONSE REGULATOR PROTEIN NARP"/>
    <property type="match status" value="1"/>
</dbReference>
<keyword evidence="1" id="KW-0805">Transcription regulation</keyword>
<dbReference type="Pfam" id="PF00196">
    <property type="entry name" value="GerE"/>
    <property type="match status" value="1"/>
</dbReference>
<organism evidence="5 6">
    <name type="scientific">Uliginosibacterium paludis</name>
    <dbReference type="NCBI Taxonomy" id="1615952"/>
    <lineage>
        <taxon>Bacteria</taxon>
        <taxon>Pseudomonadati</taxon>
        <taxon>Pseudomonadota</taxon>
        <taxon>Betaproteobacteria</taxon>
        <taxon>Rhodocyclales</taxon>
        <taxon>Zoogloeaceae</taxon>
        <taxon>Uliginosibacterium</taxon>
    </lineage>
</organism>
<keyword evidence="2" id="KW-0238">DNA-binding</keyword>
<dbReference type="InterPro" id="IPR036388">
    <property type="entry name" value="WH-like_DNA-bd_sf"/>
</dbReference>
<evidence type="ECO:0000256" key="1">
    <source>
        <dbReference type="ARBA" id="ARBA00023015"/>
    </source>
</evidence>
<dbReference type="SMART" id="SM00421">
    <property type="entry name" value="HTH_LUXR"/>
    <property type="match status" value="1"/>
</dbReference>
<evidence type="ECO:0000313" key="6">
    <source>
        <dbReference type="Proteomes" id="UP001548590"/>
    </source>
</evidence>
<sequence>MSRFILELYERAQQADPARFHLEAYQSARGLIRFDSAGMISFFPRSDGSLAITSVLPFESHPDKPALRAELVGEERYDPQHGYRGPDPLLAKALSQQGQAHVLPCAALKDPGVQEYTRRSDTAQAAAMAFTHASGRVDVCSMWRATHKAVFTARDQRMVGLITSHLRQAITLNRRMRGSTLEELGGENQIIADRSGLIRHIDDGALLLLRREYPGWLSSLLPIELVSALTASAAQRHIGKHIEVSLRPLAELIRLELRPRAAGERLTQAELRVVDMIVRHGNYKAAARAIGVSPATIRNQLHVIYRKLGIRSKVELVRQFSRPH</sequence>
<dbReference type="EMBL" id="JBEWLZ010000003">
    <property type="protein sequence ID" value="MET1489542.1"/>
    <property type="molecule type" value="Genomic_DNA"/>
</dbReference>
<protein>
    <submittedName>
        <fullName evidence="5">LuxR C-terminal-related transcriptional regulator</fullName>
    </submittedName>
</protein>
<evidence type="ECO:0000313" key="5">
    <source>
        <dbReference type="EMBL" id="MET1489542.1"/>
    </source>
</evidence>
<dbReference type="Proteomes" id="UP001548590">
    <property type="component" value="Unassembled WGS sequence"/>
</dbReference>
<dbReference type="SUPFAM" id="SSF46894">
    <property type="entry name" value="C-terminal effector domain of the bipartite response regulators"/>
    <property type="match status" value="1"/>
</dbReference>
<dbReference type="InterPro" id="IPR039420">
    <property type="entry name" value="WalR-like"/>
</dbReference>
<gene>
    <name evidence="5" type="ORF">ABVT11_06860</name>
</gene>
<dbReference type="InterPro" id="IPR016032">
    <property type="entry name" value="Sig_transdc_resp-reg_C-effctor"/>
</dbReference>
<reference evidence="5 6" key="1">
    <citation type="submission" date="2024-07" db="EMBL/GenBank/DDBJ databases">
        <title>Uliginosibacterium paludis KCTC:42655.</title>
        <authorList>
            <person name="Kim M.K."/>
        </authorList>
    </citation>
    <scope>NUCLEOTIDE SEQUENCE [LARGE SCALE GENOMIC DNA]</scope>
    <source>
        <strain evidence="5 6">KCTC 42655</strain>
    </source>
</reference>
<dbReference type="Gene3D" id="1.10.10.10">
    <property type="entry name" value="Winged helix-like DNA-binding domain superfamily/Winged helix DNA-binding domain"/>
    <property type="match status" value="1"/>
</dbReference>